<dbReference type="InterPro" id="IPR001623">
    <property type="entry name" value="DnaJ_domain"/>
</dbReference>
<evidence type="ECO:0000259" key="3">
    <source>
        <dbReference type="PROSITE" id="PS50076"/>
    </source>
</evidence>
<name>A0A8H5C924_9AGAR</name>
<evidence type="ECO:0000313" key="4">
    <source>
        <dbReference type="EMBL" id="KAF5336398.1"/>
    </source>
</evidence>
<dbReference type="CDD" id="cd06257">
    <property type="entry name" value="DnaJ"/>
    <property type="match status" value="1"/>
</dbReference>
<dbReference type="OrthoDB" id="10248838at2759"/>
<keyword evidence="2" id="KW-0472">Membrane</keyword>
<dbReference type="AlphaFoldDB" id="A0A8H5C924"/>
<keyword evidence="1" id="KW-0143">Chaperone</keyword>
<dbReference type="Pfam" id="PF22774">
    <property type="entry name" value="DNAJC11_beta-barrel"/>
    <property type="match status" value="1"/>
</dbReference>
<dbReference type="SMART" id="SM00271">
    <property type="entry name" value="DnaJ"/>
    <property type="match status" value="1"/>
</dbReference>
<dbReference type="PANTHER" id="PTHR44157:SF1">
    <property type="entry name" value="DNAJ HOMOLOG SUBFAMILY C MEMBER 11"/>
    <property type="match status" value="1"/>
</dbReference>
<comment type="caution">
    <text evidence="4">The sequence shown here is derived from an EMBL/GenBank/DDBJ whole genome shotgun (WGS) entry which is preliminary data.</text>
</comment>
<dbReference type="GO" id="GO:0042407">
    <property type="term" value="P:cristae formation"/>
    <property type="evidence" value="ECO:0007669"/>
    <property type="project" value="TreeGrafter"/>
</dbReference>
<dbReference type="PANTHER" id="PTHR44157">
    <property type="entry name" value="DNAJ HOMOLOG SUBFAMILY C MEMBER 11"/>
    <property type="match status" value="1"/>
</dbReference>
<dbReference type="Pfam" id="PF11875">
    <property type="entry name" value="DnaJ-like_C11_C"/>
    <property type="match status" value="1"/>
</dbReference>
<dbReference type="InterPro" id="IPR036869">
    <property type="entry name" value="J_dom_sf"/>
</dbReference>
<keyword evidence="5" id="KW-1185">Reference proteome</keyword>
<dbReference type="PROSITE" id="PS50076">
    <property type="entry name" value="DNAJ_2"/>
    <property type="match status" value="1"/>
</dbReference>
<dbReference type="SUPFAM" id="SSF46565">
    <property type="entry name" value="Chaperone J-domain"/>
    <property type="match status" value="1"/>
</dbReference>
<dbReference type="PRINTS" id="PR00625">
    <property type="entry name" value="JDOMAIN"/>
</dbReference>
<accession>A0A8H5C924</accession>
<keyword evidence="2" id="KW-0812">Transmembrane</keyword>
<sequence>MPPPDDEQNGKEEPLDLYAILNLNKSATQAEINERYRTLSLLFHPDKQQHPERKEAAEEEFLKVQKAYQVLSDSFLRQVYDVLGIRGVNLKWSEQLTSQSRQKIEEELRNLKDNNFLEQTSDPEASPGAQFTNTTDFSGLFKPIGALHIDRPIRDSLHRLRTVQFVATDLKYTLSKRLNNATVVSCETHAFATVSGRGYMDYTGTIRHQFSPRFTGRASVGLKAPFFSALRGTYRDDYNTVDVNVSASPLALRDSASTAITVARRLFQGSPQMGELRLQLGPVQSLSFYYTSPPSLSQDIVEAAKHAIPSIAGFRHFAFDRKFGLIFSNIIPKLAGEIGLTLVELSVRLKAGFELGFLNSFINLGLGVVAWKQQFSLPIVLSTEWNPRIALGAIVIPSVATVLSYHFIVRPRRRARRIQQIRAARRAHEEDSDARRKRNAVVDLLKDVANKYTSLETAKGGLVIQEALYGVTDDKDGAQDLAMDVTVPMQSLVRNSHLYIPGGKSKTHLQGFSDPAPFTAKSLRIRYVFHGRPHYAEIPEYLPVVLPLSEHSVREC</sequence>
<dbReference type="Gene3D" id="1.10.287.110">
    <property type="entry name" value="DnaJ domain"/>
    <property type="match status" value="1"/>
</dbReference>
<dbReference type="InterPro" id="IPR055225">
    <property type="entry name" value="DNAJC11-like_beta-barrel"/>
</dbReference>
<keyword evidence="2" id="KW-1133">Transmembrane helix</keyword>
<dbReference type="Proteomes" id="UP000541558">
    <property type="component" value="Unassembled WGS sequence"/>
</dbReference>
<dbReference type="EMBL" id="JAACJK010000058">
    <property type="protein sequence ID" value="KAF5336398.1"/>
    <property type="molecule type" value="Genomic_DNA"/>
</dbReference>
<dbReference type="Pfam" id="PF00226">
    <property type="entry name" value="DnaJ"/>
    <property type="match status" value="1"/>
</dbReference>
<evidence type="ECO:0000256" key="2">
    <source>
        <dbReference type="SAM" id="Phobius"/>
    </source>
</evidence>
<dbReference type="InterPro" id="IPR052243">
    <property type="entry name" value="Mito_inner_membrane_organizer"/>
</dbReference>
<proteinExistence type="predicted"/>
<feature type="domain" description="J" evidence="3">
    <location>
        <begin position="16"/>
        <end position="84"/>
    </location>
</feature>
<feature type="transmembrane region" description="Helical" evidence="2">
    <location>
        <begin position="389"/>
        <end position="409"/>
    </location>
</feature>
<evidence type="ECO:0000256" key="1">
    <source>
        <dbReference type="ARBA" id="ARBA00023186"/>
    </source>
</evidence>
<evidence type="ECO:0000313" key="5">
    <source>
        <dbReference type="Proteomes" id="UP000541558"/>
    </source>
</evidence>
<protein>
    <recommendedName>
        <fullName evidence="3">J domain-containing protein</fullName>
    </recommendedName>
</protein>
<dbReference type="GO" id="GO:0005739">
    <property type="term" value="C:mitochondrion"/>
    <property type="evidence" value="ECO:0007669"/>
    <property type="project" value="GOC"/>
</dbReference>
<reference evidence="4 5" key="1">
    <citation type="journal article" date="2020" name="ISME J.">
        <title>Uncovering the hidden diversity of litter-decomposition mechanisms in mushroom-forming fungi.</title>
        <authorList>
            <person name="Floudas D."/>
            <person name="Bentzer J."/>
            <person name="Ahren D."/>
            <person name="Johansson T."/>
            <person name="Persson P."/>
            <person name="Tunlid A."/>
        </authorList>
    </citation>
    <scope>NUCLEOTIDE SEQUENCE [LARGE SCALE GENOMIC DNA]</scope>
    <source>
        <strain evidence="4 5">CBS 175.51</strain>
    </source>
</reference>
<organism evidence="4 5">
    <name type="scientific">Ephemerocybe angulata</name>
    <dbReference type="NCBI Taxonomy" id="980116"/>
    <lineage>
        <taxon>Eukaryota</taxon>
        <taxon>Fungi</taxon>
        <taxon>Dikarya</taxon>
        <taxon>Basidiomycota</taxon>
        <taxon>Agaricomycotina</taxon>
        <taxon>Agaricomycetes</taxon>
        <taxon>Agaricomycetidae</taxon>
        <taxon>Agaricales</taxon>
        <taxon>Agaricineae</taxon>
        <taxon>Psathyrellaceae</taxon>
        <taxon>Ephemerocybe</taxon>
    </lineage>
</organism>
<gene>
    <name evidence="4" type="ORF">D9611_006530</name>
</gene>
<dbReference type="InterPro" id="IPR024586">
    <property type="entry name" value="DnaJ-like_C11_C"/>
</dbReference>